<dbReference type="AlphaFoldDB" id="A0A0C9WQJ8"/>
<keyword evidence="2" id="KW-0472">Membrane</keyword>
<dbReference type="OrthoDB" id="3022832at2759"/>
<feature type="transmembrane region" description="Helical" evidence="2">
    <location>
        <begin position="55"/>
        <end position="78"/>
    </location>
</feature>
<dbReference type="EMBL" id="KN838622">
    <property type="protein sequence ID" value="KIK00585.1"/>
    <property type="molecule type" value="Genomic_DNA"/>
</dbReference>
<evidence type="ECO:0000256" key="2">
    <source>
        <dbReference type="SAM" id="Phobius"/>
    </source>
</evidence>
<dbReference type="HOGENOM" id="CLU_500617_0_0_1"/>
<evidence type="ECO:0008006" key="5">
    <source>
        <dbReference type="Google" id="ProtNLM"/>
    </source>
</evidence>
<dbReference type="Proteomes" id="UP000054477">
    <property type="component" value="Unassembled WGS sequence"/>
</dbReference>
<name>A0A0C9WQJ8_9AGAR</name>
<keyword evidence="2" id="KW-1133">Transmembrane helix</keyword>
<evidence type="ECO:0000256" key="1">
    <source>
        <dbReference type="SAM" id="MobiDB-lite"/>
    </source>
</evidence>
<accession>A0A0C9WQJ8</accession>
<evidence type="ECO:0000313" key="3">
    <source>
        <dbReference type="EMBL" id="KIK00585.1"/>
    </source>
</evidence>
<reference evidence="4" key="2">
    <citation type="submission" date="2015-01" db="EMBL/GenBank/DDBJ databases">
        <title>Evolutionary Origins and Diversification of the Mycorrhizal Mutualists.</title>
        <authorList>
            <consortium name="DOE Joint Genome Institute"/>
            <consortium name="Mycorrhizal Genomics Consortium"/>
            <person name="Kohler A."/>
            <person name="Kuo A."/>
            <person name="Nagy L.G."/>
            <person name="Floudas D."/>
            <person name="Copeland A."/>
            <person name="Barry K.W."/>
            <person name="Cichocki N."/>
            <person name="Veneault-Fourrey C."/>
            <person name="LaButti K."/>
            <person name="Lindquist E.A."/>
            <person name="Lipzen A."/>
            <person name="Lundell T."/>
            <person name="Morin E."/>
            <person name="Murat C."/>
            <person name="Riley R."/>
            <person name="Ohm R."/>
            <person name="Sun H."/>
            <person name="Tunlid A."/>
            <person name="Henrissat B."/>
            <person name="Grigoriev I.V."/>
            <person name="Hibbett D.S."/>
            <person name="Martin F."/>
        </authorList>
    </citation>
    <scope>NUCLEOTIDE SEQUENCE [LARGE SCALE GENOMIC DNA]</scope>
    <source>
        <strain evidence="4">LaAM-08-1</strain>
    </source>
</reference>
<evidence type="ECO:0000313" key="4">
    <source>
        <dbReference type="Proteomes" id="UP000054477"/>
    </source>
</evidence>
<reference evidence="3 4" key="1">
    <citation type="submission" date="2014-04" db="EMBL/GenBank/DDBJ databases">
        <authorList>
            <consortium name="DOE Joint Genome Institute"/>
            <person name="Kuo A."/>
            <person name="Kohler A."/>
            <person name="Nagy L.G."/>
            <person name="Floudas D."/>
            <person name="Copeland A."/>
            <person name="Barry K.W."/>
            <person name="Cichocki N."/>
            <person name="Veneault-Fourrey C."/>
            <person name="LaButti K."/>
            <person name="Lindquist E.A."/>
            <person name="Lipzen A."/>
            <person name="Lundell T."/>
            <person name="Morin E."/>
            <person name="Murat C."/>
            <person name="Sun H."/>
            <person name="Tunlid A."/>
            <person name="Henrissat B."/>
            <person name="Grigoriev I.V."/>
            <person name="Hibbett D.S."/>
            <person name="Martin F."/>
            <person name="Nordberg H.P."/>
            <person name="Cantor M.N."/>
            <person name="Hua S.X."/>
        </authorList>
    </citation>
    <scope>NUCLEOTIDE SEQUENCE [LARGE SCALE GENOMIC DNA]</scope>
    <source>
        <strain evidence="3 4">LaAM-08-1</strain>
    </source>
</reference>
<feature type="region of interest" description="Disordered" evidence="1">
    <location>
        <begin position="459"/>
        <end position="483"/>
    </location>
</feature>
<gene>
    <name evidence="3" type="ORF">K443DRAFT_122745</name>
</gene>
<sequence length="483" mass="53023">MTISSIVALRRVPPSGPSLPHQPPVSLWSISPTTTVKEVFELRSTLARNLLRGEIFYTLTSLACIVVALISAASTSIANRTIDSNTVPRSALVSGRLVTSEHNSLSGATVELAARVQALDHANAPLEQLLDYVPDDTSGWIFVGQEWNNTWQGRCSYHFYPAVDLHVYSTNSSSFQDEIPLLSTVLPKWATVDPTRQGTDYSGFYQDPDKNGTGAHRDNINTYVFGSVPDTGGFRDFTSINISLANVLLHHVGLTSSGMFQETSFKSDVHVVECTFNNTVPGFVDQAYGPTGYYGNAVANIAESPKQTFKMYKRSVVEASIAEQPVVQPTAKQMLRYWQAFMSVKDAQYPHPKQRTLTVSQPVVQIRLSVLIVTIGMMLLAICVALSMMAWDGYTRSLRIPASQLDWAVLAACEHRRMVDNWGSSIPAVSPAVFATQHRDMELMVSHTADGRPLVRIVSPREGPEQSSGVKEEALSPPVHTPQ</sequence>
<organism evidence="3 4">
    <name type="scientific">Laccaria amethystina LaAM-08-1</name>
    <dbReference type="NCBI Taxonomy" id="1095629"/>
    <lineage>
        <taxon>Eukaryota</taxon>
        <taxon>Fungi</taxon>
        <taxon>Dikarya</taxon>
        <taxon>Basidiomycota</taxon>
        <taxon>Agaricomycotina</taxon>
        <taxon>Agaricomycetes</taxon>
        <taxon>Agaricomycetidae</taxon>
        <taxon>Agaricales</taxon>
        <taxon>Agaricineae</taxon>
        <taxon>Hydnangiaceae</taxon>
        <taxon>Laccaria</taxon>
    </lineage>
</organism>
<proteinExistence type="predicted"/>
<keyword evidence="4" id="KW-1185">Reference proteome</keyword>
<keyword evidence="2" id="KW-0812">Transmembrane</keyword>
<protein>
    <recommendedName>
        <fullName evidence="5">Transmembrane protein</fullName>
    </recommendedName>
</protein>
<feature type="transmembrane region" description="Helical" evidence="2">
    <location>
        <begin position="368"/>
        <end position="391"/>
    </location>
</feature>